<dbReference type="EMBL" id="CP092863">
    <property type="protein sequence ID" value="UYV61700.1"/>
    <property type="molecule type" value="Genomic_DNA"/>
</dbReference>
<keyword evidence="6" id="KW-0479">Metal-binding</keyword>
<evidence type="ECO:0000256" key="14">
    <source>
        <dbReference type="ARBA" id="ARBA00023125"/>
    </source>
</evidence>
<evidence type="ECO:0000313" key="19">
    <source>
        <dbReference type="EMBL" id="UYV61700.1"/>
    </source>
</evidence>
<keyword evidence="3" id="KW-0808">Transferase</keyword>
<dbReference type="Proteomes" id="UP001235939">
    <property type="component" value="Chromosome 01"/>
</dbReference>
<dbReference type="Pfam" id="PF17917">
    <property type="entry name" value="RT_RNaseH"/>
    <property type="match status" value="1"/>
</dbReference>
<reference evidence="19 20" key="1">
    <citation type="submission" date="2022-01" db="EMBL/GenBank/DDBJ databases">
        <title>A chromosomal length assembly of Cordylochernes scorpioides.</title>
        <authorList>
            <person name="Zeh D."/>
            <person name="Zeh J."/>
        </authorList>
    </citation>
    <scope>NUCLEOTIDE SEQUENCE [LARGE SCALE GENOMIC DNA]</scope>
    <source>
        <strain evidence="19">IN4F17</strain>
        <tissue evidence="19">Whole Body</tissue>
    </source>
</reference>
<keyword evidence="9" id="KW-0378">Hydrolase</keyword>
<dbReference type="Pfam" id="PF00665">
    <property type="entry name" value="rve"/>
    <property type="match status" value="1"/>
</dbReference>
<dbReference type="Pfam" id="PF14529">
    <property type="entry name" value="Exo_endo_phos_2"/>
    <property type="match status" value="1"/>
</dbReference>
<sequence length="2575" mass="296689">MVDVNATKCKLEYANNDLMKMSDIFLQQLEDDELNDEVENCIDKCIRLKCELDLRHNGQETSEKKVNLHVKMPKLELPTFDGRLESWLSFKDLFFSAVGSNSQIPNIEKLQYLKGQLRGEALRLVNAFPITADNYVEVWQTLLTRYDNPKDLIFTQIDNALRLPKLADDNHKSMFKLLDSCNEIVRTVKVLGYQIDSLSDVFLVKIIQDKLDKTTRKQWELQNNPRVVPSSKDLMEFLEIHAKSLQNLPNKDANVEESSIKRETAPRMEVQQKQWGHPGRSPMDYSSKRRPCRICLNRGHAGRFHPENRFTITQFGRILNVNYHNPNNNNYTHHNVIPLFKSIIPPNENDFRNFNSVEFDEKLSPYEKSDLIKLIKENKEAFAAHKMDIGHIKADPIRIKLTSQTPISLKPFRPSFSDNIEIKRQIEELLKYNVIRPSYSSYASPAMLVNKRNEGKIRLVIDYRKLNDIIKRDSEPIPRIDSILDKLSEANIFTTLDLLSGYHHLDIHPDDKEYTAFTTTHGLYEFNKLSFGLKNSPSQFQRVLRQILNKYDVDFCMNYFDDFIIFSNNFQEHLTHLKVILDICIKENIKLKLSKCKFATYQISFLGYEISNHQFSPSTNNIETIRKLNSPRNKKDLQRVLGSINIYSKFIPNYAKLRLPLNNLLKKDVKWKWDEECETAFSKLKNMITSKPILAIYNPKYPIHLYTDASQEQIGSILKQEQPDGLLKPIAYRSRRMTSYESNYCVTEQECLAIIDAVDFFLPYLDGVHFTIHTDHACLKYLKNIKNPKGRLFRWSLKLSMFDFEIKHIRGTENKEADFLSRYPIAHFVSDPELKQAQFDDNINDRKYTKFNGLLTIKKKGLIKSVVPPSLREKVLIRAHQDYGHIGVSKMLNLISPIYYWPYLIQDISNYVKHCEVCQLNKISHQKKFGLLESLPPAKDPFDLVSIDTVGGLNYYNSTKKFLHIIVDHATRYIWAFPSKSQTTDSYINCLNKIFQIQKPKQFLSDRAPSFTSPRFRKYLINNNIKQLLTSSSRPQCNGLNERLNQTIITRLRCKFNNLKGKSIPWTKLLDSVLNEYNNTPHSITGYTPTYLLYGKLPYDPPLKESEFYPPIDTARTNAYNNTLKFHQINKIRYDQHYQPSTFKVGDKVWLQTFYHPDNRKLMPPMSGPFTILKQISPVNYEIDKPQSNLGKTTMVIHSSKLRPYYSKEGFELKLTKSKIPTLEKKTNQQVAPKVKLRACLFLDYVNLDYIDDNDANFDKVADLDQVKNIHLTRYVRYGKSNLRIIILALLLISGIESNPGPKATRQTTIETSMEKDLRELIAALTVKIDDWGSKIESRLSSIELGMQKFDSRVQQLESSLEDTTCAVASNAKKISEFERRIEFLEMKNREKNLVFYGIEGSGTETSNESCVKIKRLIKDNMQISDEIDVSKCWRLSKRDKAPILVEVSEHSERMKILKNSFKLKDINVFVNKDYSPSIREQRRILISKRKELLNKGINAKLRDNKLIVNGTVYQASNGKITTKEAVDDFEFYQSPAVKPSNRGRSSGGILVGIRKEIQGLIYKVEIEPKWISVIFKLASIADSPLVCAIFVYLPPSELQLENLKKLFCYVENKMQQGFEIVLGGDLNIRIGYLGAFHNLFQIPVLLSGYRTSRDPTVSPLAETLVDFLDDNSLTILNGRSISDKNGCYTFISHQGSSVLDLFMVSPALLELVLDLSIESLPYSDHLPLLLKLNGSDNTKAKSLPLEYIPVRRFTWSINKAPTYELCLEDLNALQLPEDASIDLCADTLTSRIQTSMVRAGMLTKGRADSSRSKPWFDGECYTAKTYMKKNLKLYLTLNTPIYKDLFITSKRKYLSLLKYKKNKYSDYVQAALSNVKDSAEFWKIIASFKKRISTKGNIDISEWESFYQGLLSPPQRIVDDIPTLLIPTDPELDAEISFLEIAREIASLKNNKAAGYDSIPNEAIKALPENSLILLSNLFNKILTKSQVPSQWSKTIIQPIFKNGDPNAPSNYRGIALISNLSKLFTSILKNRLSNWIENRKLIAENQAGFRRGYSCQDHIFTLTSLIQMTLSRKRRKLYAFFIDLKKAFDTVPHLLLWRKLALVGLSGRFIKLIQNYYSQMMAAVRWNGSFTEFIKIQSGVLQGEPLSPYLFVIFINDLVATLDDSDLPGIYLPGHGTIHLLLFADDIVLFGESKINLQIKINLIKRYFEENGLTLNQSKSKIVVFRNGGRLARSDVWFWGQQPLTVSSKYTYLGYPLTTKNPTAYVAQHFKSKALVATNAVWRILSKSRTKSFGAVMKLLDSIVLSTLLYSAPLWATNQIGVVNQIQDIFLRRFLDLPRYTPGYILRTETGRMSLELNITKLILKFWIRILKMDRTRLPYVCLSQLWKVSIVGKAGNNFIHNLNSIIDSRGFSFLKNCEDYMNYEYRPGSFYLYEKVIAVIVVKNTIARDEVSIERLSTPIESIFPPIYQLEPSISADSINPSRTLVPFGSMDCQLYRSNLPPAPTLGVEDKPPKKINILKEYIGENYMTLNESKSKAMVFRNGGKPSREDRWYWNGKPLMETRRYNYLGYPL</sequence>
<name>A0ABY6K1K4_9ARAC</name>
<evidence type="ECO:0000256" key="3">
    <source>
        <dbReference type="ARBA" id="ARBA00022679"/>
    </source>
</evidence>
<dbReference type="InterPro" id="IPR036691">
    <property type="entry name" value="Endo/exonu/phosph_ase_sf"/>
</dbReference>
<keyword evidence="13" id="KW-0239">DNA-directed DNA polymerase</keyword>
<evidence type="ECO:0000256" key="8">
    <source>
        <dbReference type="ARBA" id="ARBA00022759"/>
    </source>
</evidence>
<evidence type="ECO:0000256" key="5">
    <source>
        <dbReference type="ARBA" id="ARBA00022722"/>
    </source>
</evidence>
<keyword evidence="5" id="KW-0540">Nuclease</keyword>
<keyword evidence="11" id="KW-0229">DNA integration</keyword>
<dbReference type="SUPFAM" id="SSF53098">
    <property type="entry name" value="Ribonuclease H-like"/>
    <property type="match status" value="1"/>
</dbReference>
<dbReference type="Gene3D" id="3.60.10.10">
    <property type="entry name" value="Endonuclease/exonuclease/phosphatase"/>
    <property type="match status" value="1"/>
</dbReference>
<dbReference type="InterPro" id="IPR001584">
    <property type="entry name" value="Integrase_cat-core"/>
</dbReference>
<dbReference type="Gene3D" id="3.30.420.10">
    <property type="entry name" value="Ribonuclease H-like superfamily/Ribonuclease H"/>
    <property type="match status" value="1"/>
</dbReference>
<evidence type="ECO:0000256" key="10">
    <source>
        <dbReference type="ARBA" id="ARBA00022842"/>
    </source>
</evidence>
<dbReference type="InterPro" id="IPR005135">
    <property type="entry name" value="Endo/exonuclease/phosphatase"/>
</dbReference>
<keyword evidence="14" id="KW-0238">DNA-binding</keyword>
<feature type="non-terminal residue" evidence="19">
    <location>
        <position position="1"/>
    </location>
</feature>
<evidence type="ECO:0000256" key="15">
    <source>
        <dbReference type="ARBA" id="ARBA00023172"/>
    </source>
</evidence>
<dbReference type="Pfam" id="PF03564">
    <property type="entry name" value="DUF1759"/>
    <property type="match status" value="1"/>
</dbReference>
<gene>
    <name evidence="19" type="ORF">LAZ67_1005976</name>
</gene>
<evidence type="ECO:0000259" key="17">
    <source>
        <dbReference type="PROSITE" id="PS50878"/>
    </source>
</evidence>
<dbReference type="InterPro" id="IPR043502">
    <property type="entry name" value="DNA/RNA_pol_sf"/>
</dbReference>
<protein>
    <recommendedName>
        <fullName evidence="1">RNA-directed DNA polymerase</fullName>
        <ecNumber evidence="1">2.7.7.49</ecNumber>
    </recommendedName>
</protein>
<keyword evidence="4" id="KW-0548">Nucleotidyltransferase</keyword>
<dbReference type="PROSITE" id="PS50878">
    <property type="entry name" value="RT_POL"/>
    <property type="match status" value="2"/>
</dbReference>
<dbReference type="InterPro" id="IPR041588">
    <property type="entry name" value="Integrase_H2C2"/>
</dbReference>
<dbReference type="Gene3D" id="3.10.10.10">
    <property type="entry name" value="HIV Type 1 Reverse Transcriptase, subunit A, domain 1"/>
    <property type="match status" value="1"/>
</dbReference>
<evidence type="ECO:0000256" key="11">
    <source>
        <dbReference type="ARBA" id="ARBA00022908"/>
    </source>
</evidence>
<evidence type="ECO:0000256" key="6">
    <source>
        <dbReference type="ARBA" id="ARBA00022723"/>
    </source>
</evidence>
<feature type="domain" description="Integrase catalytic" evidence="18">
    <location>
        <begin position="937"/>
        <end position="1097"/>
    </location>
</feature>
<keyword evidence="2" id="KW-0645">Protease</keyword>
<evidence type="ECO:0000256" key="1">
    <source>
        <dbReference type="ARBA" id="ARBA00012493"/>
    </source>
</evidence>
<keyword evidence="15" id="KW-0233">DNA recombination</keyword>
<dbReference type="InterPro" id="IPR012337">
    <property type="entry name" value="RNaseH-like_sf"/>
</dbReference>
<dbReference type="InterPro" id="IPR041373">
    <property type="entry name" value="RT_RNaseH"/>
</dbReference>
<evidence type="ECO:0000259" key="18">
    <source>
        <dbReference type="PROSITE" id="PS50994"/>
    </source>
</evidence>
<dbReference type="InterPro" id="IPR050951">
    <property type="entry name" value="Retrovirus_Pol_polyprotein"/>
</dbReference>
<dbReference type="Pfam" id="PF00078">
    <property type="entry name" value="RVT_1"/>
    <property type="match status" value="2"/>
</dbReference>
<keyword evidence="10" id="KW-0460">Magnesium</keyword>
<dbReference type="CDD" id="cd01647">
    <property type="entry name" value="RT_LTR"/>
    <property type="match status" value="1"/>
</dbReference>
<dbReference type="SUPFAM" id="SSF56219">
    <property type="entry name" value="DNase I-like"/>
    <property type="match status" value="1"/>
</dbReference>
<dbReference type="InterPro" id="IPR056924">
    <property type="entry name" value="SH3_Tf2-1"/>
</dbReference>
<dbReference type="PANTHER" id="PTHR37984:SF5">
    <property type="entry name" value="PROTEIN NYNRIN-LIKE"/>
    <property type="match status" value="1"/>
</dbReference>
<dbReference type="EC" id="2.7.7.49" evidence="1"/>
<keyword evidence="12" id="KW-0695">RNA-directed DNA polymerase</keyword>
<dbReference type="InterPro" id="IPR005312">
    <property type="entry name" value="DUF1759"/>
</dbReference>
<feature type="region of interest" description="Disordered" evidence="16">
    <location>
        <begin position="266"/>
        <end position="287"/>
    </location>
</feature>
<keyword evidence="7" id="KW-0064">Aspartyl protease</keyword>
<accession>A0ABY6K1K4</accession>
<dbReference type="Gene3D" id="1.10.340.70">
    <property type="match status" value="1"/>
</dbReference>
<keyword evidence="20" id="KW-1185">Reference proteome</keyword>
<feature type="domain" description="Reverse transcriptase" evidence="17">
    <location>
        <begin position="1982"/>
        <end position="2259"/>
    </location>
</feature>
<dbReference type="CDD" id="cd01650">
    <property type="entry name" value="RT_nLTR_like"/>
    <property type="match status" value="1"/>
</dbReference>
<feature type="domain" description="Reverse transcriptase" evidence="17">
    <location>
        <begin position="431"/>
        <end position="610"/>
    </location>
</feature>
<dbReference type="PROSITE" id="PS50994">
    <property type="entry name" value="INTEGRASE"/>
    <property type="match status" value="1"/>
</dbReference>
<dbReference type="InterPro" id="IPR000477">
    <property type="entry name" value="RT_dom"/>
</dbReference>
<dbReference type="Pfam" id="PF17921">
    <property type="entry name" value="Integrase_H2C2"/>
    <property type="match status" value="1"/>
</dbReference>
<dbReference type="PANTHER" id="PTHR37984">
    <property type="entry name" value="PROTEIN CBG26694"/>
    <property type="match status" value="1"/>
</dbReference>
<evidence type="ECO:0000256" key="12">
    <source>
        <dbReference type="ARBA" id="ARBA00022918"/>
    </source>
</evidence>
<evidence type="ECO:0000256" key="4">
    <source>
        <dbReference type="ARBA" id="ARBA00022695"/>
    </source>
</evidence>
<dbReference type="SUPFAM" id="SSF56672">
    <property type="entry name" value="DNA/RNA polymerases"/>
    <property type="match status" value="2"/>
</dbReference>
<evidence type="ECO:0000256" key="7">
    <source>
        <dbReference type="ARBA" id="ARBA00022750"/>
    </source>
</evidence>
<evidence type="ECO:0000256" key="16">
    <source>
        <dbReference type="SAM" id="MobiDB-lite"/>
    </source>
</evidence>
<evidence type="ECO:0000256" key="9">
    <source>
        <dbReference type="ARBA" id="ARBA00022801"/>
    </source>
</evidence>
<evidence type="ECO:0000256" key="13">
    <source>
        <dbReference type="ARBA" id="ARBA00022932"/>
    </source>
</evidence>
<dbReference type="CDD" id="cd09274">
    <property type="entry name" value="RNase_HI_RT_Ty3"/>
    <property type="match status" value="1"/>
</dbReference>
<evidence type="ECO:0000256" key="2">
    <source>
        <dbReference type="ARBA" id="ARBA00022670"/>
    </source>
</evidence>
<keyword evidence="8" id="KW-0255">Endonuclease</keyword>
<dbReference type="InterPro" id="IPR043128">
    <property type="entry name" value="Rev_trsase/Diguanyl_cyclase"/>
</dbReference>
<organism evidence="19 20">
    <name type="scientific">Cordylochernes scorpioides</name>
    <dbReference type="NCBI Taxonomy" id="51811"/>
    <lineage>
        <taxon>Eukaryota</taxon>
        <taxon>Metazoa</taxon>
        <taxon>Ecdysozoa</taxon>
        <taxon>Arthropoda</taxon>
        <taxon>Chelicerata</taxon>
        <taxon>Arachnida</taxon>
        <taxon>Pseudoscorpiones</taxon>
        <taxon>Cheliferoidea</taxon>
        <taxon>Chernetidae</taxon>
        <taxon>Cordylochernes</taxon>
    </lineage>
</organism>
<dbReference type="Pfam" id="PF24626">
    <property type="entry name" value="SH3_Tf2-1"/>
    <property type="match status" value="1"/>
</dbReference>
<dbReference type="InterPro" id="IPR036397">
    <property type="entry name" value="RNaseH_sf"/>
</dbReference>
<evidence type="ECO:0000313" key="20">
    <source>
        <dbReference type="Proteomes" id="UP001235939"/>
    </source>
</evidence>
<proteinExistence type="predicted"/>
<dbReference type="Gene3D" id="3.30.70.270">
    <property type="match status" value="2"/>
</dbReference>